<gene>
    <name evidence="1" type="ORF">ACFQBM_11880</name>
</gene>
<accession>A0ABW1YPI6</accession>
<dbReference type="Proteomes" id="UP001596425">
    <property type="component" value="Unassembled WGS sequence"/>
</dbReference>
<sequence length="178" mass="20602">MPPSKYVAQYKTIEDLRSYVNELIEAHRDAKTNPIGVLFRVVVPPNDSTSYIEGSQGPYQLVEGVRVCDYNFDKASGLEWVLPDRTMGLSFSKTFSHLKNVRKMLSRHAKGYKNPGPVDVSWWVLGEHNMPSGMEFIQDPDDKNHFFLAVTERMHVRKLVENLQFFAYHMNMIQDETF</sequence>
<protein>
    <submittedName>
        <fullName evidence="1">Uncharacterized protein</fullName>
    </submittedName>
</protein>
<dbReference type="RefSeq" id="WP_193190296.1">
    <property type="nucleotide sequence ID" value="NZ_JACZFR010000012.1"/>
</dbReference>
<comment type="caution">
    <text evidence="1">The sequence shown here is derived from an EMBL/GenBank/DDBJ whole genome shotgun (WGS) entry which is preliminary data.</text>
</comment>
<reference evidence="2" key="1">
    <citation type="journal article" date="2019" name="Int. J. Syst. Evol. Microbiol.">
        <title>The Global Catalogue of Microorganisms (GCM) 10K type strain sequencing project: providing services to taxonomists for standard genome sequencing and annotation.</title>
        <authorList>
            <consortium name="The Broad Institute Genomics Platform"/>
            <consortium name="The Broad Institute Genome Sequencing Center for Infectious Disease"/>
            <person name="Wu L."/>
            <person name="Ma J."/>
        </authorList>
    </citation>
    <scope>NUCLEOTIDE SEQUENCE [LARGE SCALE GENOMIC DNA]</scope>
    <source>
        <strain evidence="2">CGMCC 1.13718</strain>
    </source>
</reference>
<organism evidence="1 2">
    <name type="scientific">Microbulbifer taiwanensis</name>
    <dbReference type="NCBI Taxonomy" id="986746"/>
    <lineage>
        <taxon>Bacteria</taxon>
        <taxon>Pseudomonadati</taxon>
        <taxon>Pseudomonadota</taxon>
        <taxon>Gammaproteobacteria</taxon>
        <taxon>Cellvibrionales</taxon>
        <taxon>Microbulbiferaceae</taxon>
        <taxon>Microbulbifer</taxon>
    </lineage>
</organism>
<proteinExistence type="predicted"/>
<dbReference type="EMBL" id="JBHSVR010000001">
    <property type="protein sequence ID" value="MFC6633990.1"/>
    <property type="molecule type" value="Genomic_DNA"/>
</dbReference>
<keyword evidence="2" id="KW-1185">Reference proteome</keyword>
<name>A0ABW1YPI6_9GAMM</name>
<evidence type="ECO:0000313" key="1">
    <source>
        <dbReference type="EMBL" id="MFC6633990.1"/>
    </source>
</evidence>
<evidence type="ECO:0000313" key="2">
    <source>
        <dbReference type="Proteomes" id="UP001596425"/>
    </source>
</evidence>